<feature type="region of interest" description="Disordered" evidence="3">
    <location>
        <begin position="823"/>
        <end position="960"/>
    </location>
</feature>
<feature type="region of interest" description="Disordered" evidence="3">
    <location>
        <begin position="728"/>
        <end position="811"/>
    </location>
</feature>
<dbReference type="GO" id="GO:0005829">
    <property type="term" value="C:cytosol"/>
    <property type="evidence" value="ECO:0007669"/>
    <property type="project" value="TreeGrafter"/>
</dbReference>
<dbReference type="InterPro" id="IPR007587">
    <property type="entry name" value="SAPS"/>
</dbReference>
<feature type="region of interest" description="Disordered" evidence="3">
    <location>
        <begin position="483"/>
        <end position="584"/>
    </location>
</feature>
<evidence type="ECO:0000256" key="3">
    <source>
        <dbReference type="SAM" id="MobiDB-lite"/>
    </source>
</evidence>
<feature type="compositionally biased region" description="Polar residues" evidence="3">
    <location>
        <begin position="917"/>
        <end position="934"/>
    </location>
</feature>
<evidence type="ECO:0000256" key="2">
    <source>
        <dbReference type="ARBA" id="ARBA00023306"/>
    </source>
</evidence>
<name>A0AAD2H128_9AGAR</name>
<evidence type="ECO:0000313" key="5">
    <source>
        <dbReference type="Proteomes" id="UP001295794"/>
    </source>
</evidence>
<feature type="compositionally biased region" description="Low complexity" evidence="3">
    <location>
        <begin position="555"/>
        <end position="577"/>
    </location>
</feature>
<dbReference type="GO" id="GO:0019903">
    <property type="term" value="F:protein phosphatase binding"/>
    <property type="evidence" value="ECO:0007669"/>
    <property type="project" value="InterPro"/>
</dbReference>
<protein>
    <recommendedName>
        <fullName evidence="6">SAPS-domain-containing protein</fullName>
    </recommendedName>
</protein>
<comment type="similarity">
    <text evidence="1">Belongs to the SAPS family.</text>
</comment>
<dbReference type="AlphaFoldDB" id="A0AAD2H128"/>
<keyword evidence="2" id="KW-0131">Cell cycle</keyword>
<dbReference type="Pfam" id="PF04499">
    <property type="entry name" value="SAPS"/>
    <property type="match status" value="1"/>
</dbReference>
<proteinExistence type="inferred from homology"/>
<dbReference type="GO" id="GO:0019888">
    <property type="term" value="F:protein phosphatase regulator activity"/>
    <property type="evidence" value="ECO:0007669"/>
    <property type="project" value="TreeGrafter"/>
</dbReference>
<gene>
    <name evidence="4" type="ORF">MYCIT1_LOCUS7687</name>
</gene>
<feature type="compositionally biased region" description="Acidic residues" evidence="3">
    <location>
        <begin position="825"/>
        <end position="835"/>
    </location>
</feature>
<sequence length="960" mass="104836">MIRLLVQFGNVHEGCSPISLAGGRGQLSLRGGTAGFGFHNASAIDSLLDKEDVSVEAILDEDDLLQECKAQNTRLIDYFQRVDVLQRLLKHVSGQIENEEHGQFKYPYVSTEVLCSEIWSIVETCVNSQTELLVPFWDAILDRSPEDMKTQMVMASHFAKINAVFLGKRPAEMLAFIRAQPDIVERILRHIETPSFIDLLVRIIQLDEQPGGAGVLEWLSSENLMARLLVFLAPTYSPDVHNVVAELIKGIISMATPTPGAGLGEMTAGPASNIFARQLASMESVKTLSGYILLDYKTPPPDQAETETLPNAESCTSSVVHSIAIVIELIRKNNSNYFEPYLFHTLRNRLIQVQQHLGPAALEEDGDGGREQLESALGEMVDRIGVVHLGPLLELITEKLDGLQGYLRSPRSVNGTIKTTVGDIAPLTFERYRICELLAEMLHCSNMALLNRGIEHSRLYDSEGRLQGGLAALEELAQVIALNPGSEDRDTPMRSRDDIAPAHELPVSGGLSSLSDSDEDMSDDEPGSSDEDLMEDDTPFPISKPHAPLPPSGSPPLQQESAPSASPVLPTPSSSPSIRSQRARQSVVLELPPGELFKRRFVELNILSTLLDLFFEFPWNNFLHSAVYDLTHQILTGTVDNGGQSRELAISLFRDAKLMQRIIEGQKMNDAAQDKPKAVRLGYMGHLTLISEDVLTAMERFPTDVREAIEPFVPQPDWDEYVKGRYKETKQRDAEPLGGGKPVIRSTMAGSSRWKVDEEDTTGTAVTGTTTAATTSDSDANVKGEFKRASSSRPRREGSADFGPADANENDGFEVRSAAFYESSDSFDSDDEDDSNGGWLSQSKFSLGQPPATGRPERRPLSASGFDDAFEPGASDPFADDDGFGPFSDSGSDAFSFADEMDDTAFDSFGDFGEFHGSSSIQDGELTPTGSWTFASGSGSDDAGSEPFDPHSPQGDKRMS</sequence>
<dbReference type="EMBL" id="CAVNYO010000108">
    <property type="protein sequence ID" value="CAK5266133.1"/>
    <property type="molecule type" value="Genomic_DNA"/>
</dbReference>
<feature type="compositionally biased region" description="Basic and acidic residues" evidence="3">
    <location>
        <begin position="780"/>
        <end position="799"/>
    </location>
</feature>
<reference evidence="4" key="1">
    <citation type="submission" date="2023-11" db="EMBL/GenBank/DDBJ databases">
        <authorList>
            <person name="De Vega J J."/>
            <person name="De Vega J J."/>
        </authorList>
    </citation>
    <scope>NUCLEOTIDE SEQUENCE</scope>
</reference>
<keyword evidence="5" id="KW-1185">Reference proteome</keyword>
<dbReference type="PANTHER" id="PTHR12634:SF8">
    <property type="entry name" value="FIERY MOUNTAIN, ISOFORM D"/>
    <property type="match status" value="1"/>
</dbReference>
<accession>A0AAD2H128</accession>
<dbReference type="PANTHER" id="PTHR12634">
    <property type="entry name" value="SIT4 YEAST -ASSOCIATING PROTEIN-RELATED"/>
    <property type="match status" value="1"/>
</dbReference>
<feature type="compositionally biased region" description="Low complexity" evidence="3">
    <location>
        <begin position="762"/>
        <end position="779"/>
    </location>
</feature>
<evidence type="ECO:0000313" key="4">
    <source>
        <dbReference type="EMBL" id="CAK5266133.1"/>
    </source>
</evidence>
<dbReference type="Proteomes" id="UP001295794">
    <property type="component" value="Unassembled WGS sequence"/>
</dbReference>
<organism evidence="4 5">
    <name type="scientific">Mycena citricolor</name>
    <dbReference type="NCBI Taxonomy" id="2018698"/>
    <lineage>
        <taxon>Eukaryota</taxon>
        <taxon>Fungi</taxon>
        <taxon>Dikarya</taxon>
        <taxon>Basidiomycota</taxon>
        <taxon>Agaricomycotina</taxon>
        <taxon>Agaricomycetes</taxon>
        <taxon>Agaricomycetidae</taxon>
        <taxon>Agaricales</taxon>
        <taxon>Marasmiineae</taxon>
        <taxon>Mycenaceae</taxon>
        <taxon>Mycena</taxon>
    </lineage>
</organism>
<feature type="compositionally biased region" description="Basic and acidic residues" evidence="3">
    <location>
        <begin position="486"/>
        <end position="501"/>
    </location>
</feature>
<evidence type="ECO:0008006" key="6">
    <source>
        <dbReference type="Google" id="ProtNLM"/>
    </source>
</evidence>
<dbReference type="GO" id="GO:0005634">
    <property type="term" value="C:nucleus"/>
    <property type="evidence" value="ECO:0007669"/>
    <property type="project" value="TreeGrafter"/>
</dbReference>
<feature type="compositionally biased region" description="Low complexity" evidence="3">
    <location>
        <begin position="884"/>
        <end position="898"/>
    </location>
</feature>
<evidence type="ECO:0000256" key="1">
    <source>
        <dbReference type="ARBA" id="ARBA00006180"/>
    </source>
</evidence>
<comment type="caution">
    <text evidence="4">The sequence shown here is derived from an EMBL/GenBank/DDBJ whole genome shotgun (WGS) entry which is preliminary data.</text>
</comment>
<feature type="compositionally biased region" description="Acidic residues" evidence="3">
    <location>
        <begin position="516"/>
        <end position="538"/>
    </location>
</feature>